<dbReference type="PROSITE" id="PS50943">
    <property type="entry name" value="HTH_CROC1"/>
    <property type="match status" value="1"/>
</dbReference>
<dbReference type="InterPro" id="IPR010982">
    <property type="entry name" value="Lambda_DNA-bd_dom_sf"/>
</dbReference>
<dbReference type="AlphaFoldDB" id="A0A2W2IAC2"/>
<dbReference type="Gene3D" id="1.10.260.40">
    <property type="entry name" value="lambda repressor-like DNA-binding domains"/>
    <property type="match status" value="1"/>
</dbReference>
<evidence type="ECO:0000259" key="1">
    <source>
        <dbReference type="PROSITE" id="PS50943"/>
    </source>
</evidence>
<dbReference type="EMBL" id="POUA01000088">
    <property type="protein sequence ID" value="PZG47364.1"/>
    <property type="molecule type" value="Genomic_DNA"/>
</dbReference>
<feature type="domain" description="HTH cro/C1-type" evidence="1">
    <location>
        <begin position="38"/>
        <end position="84"/>
    </location>
</feature>
<evidence type="ECO:0000313" key="3">
    <source>
        <dbReference type="Proteomes" id="UP000248544"/>
    </source>
</evidence>
<dbReference type="InterPro" id="IPR001387">
    <property type="entry name" value="Cro/C1-type_HTH"/>
</dbReference>
<comment type="caution">
    <text evidence="2">The sequence shown here is derived from an EMBL/GenBank/DDBJ whole genome shotgun (WGS) entry which is preliminary data.</text>
</comment>
<evidence type="ECO:0000313" key="2">
    <source>
        <dbReference type="EMBL" id="PZG47364.1"/>
    </source>
</evidence>
<name>A0A2W2IAC2_9ACTN</name>
<gene>
    <name evidence="2" type="ORF">C1I98_13660</name>
</gene>
<sequence length="415" mass="44311">MASPEHPLPASFWDQPAVAEALATCNIGKLLTEVQAMRRWSQQQLAEAVGYSQTWVSRVQRGRALTVDQVRDICRRLGVPLHRLRLGPREGEDTNRRELGKATAAAALAVFPAPYKPRRVNADDTTTSTLTAVTGLQRRLDATTPARDLAPGVIAHLGVARAELARSATSPLRGQLLSVIAEAAGFAAWLHADMADAGSARTYYRVGIDAARRSGHGLLTGYLVGSLAQFEADGDPRLALLLLGRARAAMGDQAPASARAWLACLTALAHATAHDGRACRLALAEAERAVSRTSTPPWPFIFPFTEAKVAGFRALCAVRLGQPATALAAFAESLNAIQPAEKQRAILVLEIAAIRRMEGELDEAFSLAGTALSTGVLYDSERVIQAAQRFRSSYSGPVLPSVAAFDERLLAARIG</sequence>
<dbReference type="SUPFAM" id="SSF47413">
    <property type="entry name" value="lambda repressor-like DNA-binding domains"/>
    <property type="match status" value="1"/>
</dbReference>
<accession>A0A2W2IAC2</accession>
<protein>
    <submittedName>
        <fullName evidence="2">Transcriptional regulator</fullName>
    </submittedName>
</protein>
<reference evidence="2 3" key="1">
    <citation type="submission" date="2018-01" db="EMBL/GenBank/DDBJ databases">
        <title>Draft genome sequence of Sphaerisporangium sp. 7K107.</title>
        <authorList>
            <person name="Sahin N."/>
            <person name="Saygin H."/>
            <person name="Ay H."/>
        </authorList>
    </citation>
    <scope>NUCLEOTIDE SEQUENCE [LARGE SCALE GENOMIC DNA]</scope>
    <source>
        <strain evidence="2 3">7K107</strain>
    </source>
</reference>
<keyword evidence="3" id="KW-1185">Reference proteome</keyword>
<dbReference type="Pfam" id="PF13560">
    <property type="entry name" value="HTH_31"/>
    <property type="match status" value="1"/>
</dbReference>
<dbReference type="CDD" id="cd00093">
    <property type="entry name" value="HTH_XRE"/>
    <property type="match status" value="1"/>
</dbReference>
<organism evidence="2 3">
    <name type="scientific">Spongiactinospora gelatinilytica</name>
    <dbReference type="NCBI Taxonomy" id="2666298"/>
    <lineage>
        <taxon>Bacteria</taxon>
        <taxon>Bacillati</taxon>
        <taxon>Actinomycetota</taxon>
        <taxon>Actinomycetes</taxon>
        <taxon>Streptosporangiales</taxon>
        <taxon>Streptosporangiaceae</taxon>
        <taxon>Spongiactinospora</taxon>
    </lineage>
</organism>
<dbReference type="GO" id="GO:0003677">
    <property type="term" value="F:DNA binding"/>
    <property type="evidence" value="ECO:0007669"/>
    <property type="project" value="InterPro"/>
</dbReference>
<dbReference type="SMART" id="SM00530">
    <property type="entry name" value="HTH_XRE"/>
    <property type="match status" value="1"/>
</dbReference>
<dbReference type="Proteomes" id="UP000248544">
    <property type="component" value="Unassembled WGS sequence"/>
</dbReference>
<proteinExistence type="predicted"/>